<evidence type="ECO:0000313" key="2">
    <source>
        <dbReference type="Proteomes" id="UP000289794"/>
    </source>
</evidence>
<protein>
    <recommendedName>
        <fullName evidence="3">Phage tail protein</fullName>
    </recommendedName>
</protein>
<dbReference type="AlphaFoldDB" id="A0A4P6LTD1"/>
<dbReference type="EMBL" id="CP035945">
    <property type="protein sequence ID" value="QBE95226.1"/>
    <property type="molecule type" value="Genomic_DNA"/>
</dbReference>
<proteinExistence type="predicted"/>
<organism evidence="1 2">
    <name type="scientific">Blautia producta</name>
    <dbReference type="NCBI Taxonomy" id="33035"/>
    <lineage>
        <taxon>Bacteria</taxon>
        <taxon>Bacillati</taxon>
        <taxon>Bacillota</taxon>
        <taxon>Clostridia</taxon>
        <taxon>Lachnospirales</taxon>
        <taxon>Lachnospiraceae</taxon>
        <taxon>Blautia</taxon>
    </lineage>
</organism>
<sequence>MAYEDIKSSGITESTPDNILFGAGTIHKGLVCDKETKKWNMAESIVGATSGGSKFSIKPEIKTIELDGALVRVAGLDVKQGETASMEINLAETTPEIIKAAVIGASGASTAEGYEVIESKSNIEKGDYWENIAFVGKTVNGRPIIVILENALCTSGLELEGKNKDAAVGKYTFECSQKLSGDHTKLPYHIYFPSAAASVSNHNQDEGGTE</sequence>
<name>A0A4P6LTD1_9FIRM</name>
<accession>A0A4P6LTD1</accession>
<dbReference type="RefSeq" id="WP_130179840.1">
    <property type="nucleotide sequence ID" value="NZ_CP035945.1"/>
</dbReference>
<evidence type="ECO:0000313" key="1">
    <source>
        <dbReference type="EMBL" id="QBE95226.1"/>
    </source>
</evidence>
<evidence type="ECO:0008006" key="3">
    <source>
        <dbReference type="Google" id="ProtNLM"/>
    </source>
</evidence>
<dbReference type="Proteomes" id="UP000289794">
    <property type="component" value="Chromosome"/>
</dbReference>
<reference evidence="1 2" key="1">
    <citation type="submission" date="2019-01" db="EMBL/GenBank/DDBJ databases">
        <title>PMF-metabolizing Aryl O-demethylase.</title>
        <authorList>
            <person name="Kim M."/>
        </authorList>
    </citation>
    <scope>NUCLEOTIDE SEQUENCE [LARGE SCALE GENOMIC DNA]</scope>
    <source>
        <strain evidence="1 2">PMF1</strain>
    </source>
</reference>
<dbReference type="KEGG" id="bpro:PMF13cell1_00740"/>
<gene>
    <name evidence="1" type="ORF">PMF13cell1_00740</name>
</gene>